<dbReference type="Pfam" id="PF09148">
    <property type="entry name" value="DUF1934"/>
    <property type="match status" value="1"/>
</dbReference>
<gene>
    <name evidence="1" type="ORF">ACFFJ8_34155</name>
</gene>
<dbReference type="InterPro" id="IPR012674">
    <property type="entry name" value="Calycin"/>
</dbReference>
<keyword evidence="2" id="KW-1185">Reference proteome</keyword>
<proteinExistence type="predicted"/>
<organism evidence="1 2">
    <name type="scientific">Paenibacillus mendelii</name>
    <dbReference type="NCBI Taxonomy" id="206163"/>
    <lineage>
        <taxon>Bacteria</taxon>
        <taxon>Bacillati</taxon>
        <taxon>Bacillota</taxon>
        <taxon>Bacilli</taxon>
        <taxon>Bacillales</taxon>
        <taxon>Paenibacillaceae</taxon>
        <taxon>Paenibacillus</taxon>
    </lineage>
</organism>
<evidence type="ECO:0000313" key="1">
    <source>
        <dbReference type="EMBL" id="MFC0396385.1"/>
    </source>
</evidence>
<accession>A0ABV6JNI7</accession>
<reference evidence="1 2" key="1">
    <citation type="submission" date="2024-09" db="EMBL/GenBank/DDBJ databases">
        <authorList>
            <person name="Sun Q."/>
            <person name="Mori K."/>
        </authorList>
    </citation>
    <scope>NUCLEOTIDE SEQUENCE [LARGE SCALE GENOMIC DNA]</scope>
    <source>
        <strain evidence="1 2">CCM 4839</strain>
    </source>
</reference>
<name>A0ABV6JNI7_9BACL</name>
<dbReference type="RefSeq" id="WP_204822771.1">
    <property type="nucleotide sequence ID" value="NZ_JANHOF010000032.1"/>
</dbReference>
<evidence type="ECO:0000313" key="2">
    <source>
        <dbReference type="Proteomes" id="UP001589818"/>
    </source>
</evidence>
<dbReference type="Gene3D" id="2.40.128.20">
    <property type="match status" value="1"/>
</dbReference>
<dbReference type="EMBL" id="JBHLVF010000058">
    <property type="protein sequence ID" value="MFC0396385.1"/>
    <property type="molecule type" value="Genomic_DNA"/>
</dbReference>
<comment type="caution">
    <text evidence="1">The sequence shown here is derived from an EMBL/GenBank/DDBJ whole genome shotgun (WGS) entry which is preliminary data.</text>
</comment>
<dbReference type="InterPro" id="IPR015231">
    <property type="entry name" value="DUF1934"/>
</dbReference>
<sequence length="151" mass="17715">MKDRANVRITLESEQGGEKQVQQYAGEWFRKERTVYVRYVENDDNYGEVRTLVRFREGELHVKRHGGVESELTYRAGNRINGKFILPQARFAMETETSLLWVQSGDMTKEGHGPALLLPMLPWLIEWHYSLWVDEQPAGDFKIRLRAEECE</sequence>
<protein>
    <submittedName>
        <fullName evidence="1">DUF1934 domain-containing protein</fullName>
    </submittedName>
</protein>
<dbReference type="SUPFAM" id="SSF50814">
    <property type="entry name" value="Lipocalins"/>
    <property type="match status" value="1"/>
</dbReference>
<dbReference type="Proteomes" id="UP001589818">
    <property type="component" value="Unassembled WGS sequence"/>
</dbReference>